<name>M0M2Q2_9EURY</name>
<gene>
    <name evidence="1" type="ORF">C447_05448</name>
</gene>
<dbReference type="RefSeq" id="WP_007691660.1">
    <property type="nucleotide sequence ID" value="NZ_AJRK01000431.1"/>
</dbReference>
<comment type="caution">
    <text evidence="1">The sequence shown here is derived from an EMBL/GenBank/DDBJ whole genome shotgun (WGS) entry which is preliminary data.</text>
</comment>
<dbReference type="AlphaFoldDB" id="M0M2Q2"/>
<organism evidence="1 2">
    <name type="scientific">Halococcus hamelinensis 100A6</name>
    <dbReference type="NCBI Taxonomy" id="1132509"/>
    <lineage>
        <taxon>Archaea</taxon>
        <taxon>Methanobacteriati</taxon>
        <taxon>Methanobacteriota</taxon>
        <taxon>Stenosarchaea group</taxon>
        <taxon>Halobacteria</taxon>
        <taxon>Halobacteriales</taxon>
        <taxon>Halococcaceae</taxon>
        <taxon>Halococcus</taxon>
    </lineage>
</organism>
<dbReference type="PATRIC" id="fig|1132509.6.peg.1250"/>
<proteinExistence type="predicted"/>
<protein>
    <submittedName>
        <fullName evidence="1">Uncharacterized protein</fullName>
    </submittedName>
</protein>
<dbReference type="EMBL" id="AOMB01000014">
    <property type="protein sequence ID" value="EMA39971.1"/>
    <property type="molecule type" value="Genomic_DNA"/>
</dbReference>
<evidence type="ECO:0000313" key="2">
    <source>
        <dbReference type="Proteomes" id="UP000011566"/>
    </source>
</evidence>
<keyword evidence="2" id="KW-1185">Reference proteome</keyword>
<sequence length="70" mass="7926">MTWTWGISGLGTKKQTLTVYDPDGNSVGSETREGWSWSDNYPDTVTDLMPETISALMAIQREDIERRSDQ</sequence>
<evidence type="ECO:0000313" key="1">
    <source>
        <dbReference type="EMBL" id="EMA39971.1"/>
    </source>
</evidence>
<reference evidence="1 2" key="1">
    <citation type="journal article" date="2014" name="PLoS Genet.">
        <title>Phylogenetically driven sequencing of extremely halophilic archaea reveals strategies for static and dynamic osmo-response.</title>
        <authorList>
            <person name="Becker E.A."/>
            <person name="Seitzer P.M."/>
            <person name="Tritt A."/>
            <person name="Larsen D."/>
            <person name="Krusor M."/>
            <person name="Yao A.I."/>
            <person name="Wu D."/>
            <person name="Madern D."/>
            <person name="Eisen J.A."/>
            <person name="Darling A.E."/>
            <person name="Facciotti M.T."/>
        </authorList>
    </citation>
    <scope>NUCLEOTIDE SEQUENCE [LARGE SCALE GENOMIC DNA]</scope>
    <source>
        <strain evidence="1 2">100A6</strain>
    </source>
</reference>
<accession>M0M2Q2</accession>
<dbReference type="Proteomes" id="UP000011566">
    <property type="component" value="Unassembled WGS sequence"/>
</dbReference>